<feature type="transmembrane region" description="Helical" evidence="1">
    <location>
        <begin position="174"/>
        <end position="194"/>
    </location>
</feature>
<keyword evidence="1" id="KW-0472">Membrane</keyword>
<dbReference type="AlphaFoldDB" id="A0A8C6CGC5"/>
<protein>
    <submittedName>
        <fullName evidence="2">Uncharacterized protein</fullName>
    </submittedName>
</protein>
<reference evidence="2" key="1">
    <citation type="submission" date="2025-08" db="UniProtKB">
        <authorList>
            <consortium name="Ensembl"/>
        </authorList>
    </citation>
    <scope>IDENTIFICATION</scope>
</reference>
<feature type="transmembrane region" description="Helical" evidence="1">
    <location>
        <begin position="24"/>
        <end position="50"/>
    </location>
</feature>
<evidence type="ECO:0000313" key="3">
    <source>
        <dbReference type="Proteomes" id="UP000694544"/>
    </source>
</evidence>
<dbReference type="Proteomes" id="UP000694544">
    <property type="component" value="Unplaced"/>
</dbReference>
<dbReference type="GeneTree" id="ENSGT01010000224264"/>
<feature type="transmembrane region" description="Helical" evidence="1">
    <location>
        <begin position="124"/>
        <end position="142"/>
    </location>
</feature>
<feature type="transmembrane region" description="Helical" evidence="1">
    <location>
        <begin position="88"/>
        <end position="117"/>
    </location>
</feature>
<name>A0A8C6CGC5_MOSMO</name>
<sequence>ILCLLVGAFNPFTCKVIIDKYDPVAIFSIALGSSLYTLSVAGLVIFCLSVKLLISPSYLNEILAGYSNLGCRLLSFITLISVERSAVILMGIPLCVICSFSLAAFNICSLCLIFVNLINMCLGVFRLGFILLGTLWVSWTWVIISFPILGKFSSIISSSILSWSFFLSSSGIPMIRMLGFPISSSFVCVGGHLSCSFTCWVFLCLFILLILLCLGWPFRLLAVCGVLFIM</sequence>
<proteinExistence type="predicted"/>
<evidence type="ECO:0000256" key="1">
    <source>
        <dbReference type="SAM" id="Phobius"/>
    </source>
</evidence>
<keyword evidence="1" id="KW-0812">Transmembrane</keyword>
<reference evidence="2" key="2">
    <citation type="submission" date="2025-09" db="UniProtKB">
        <authorList>
            <consortium name="Ensembl"/>
        </authorList>
    </citation>
    <scope>IDENTIFICATION</scope>
</reference>
<keyword evidence="1" id="KW-1133">Transmembrane helix</keyword>
<feature type="transmembrane region" description="Helical" evidence="1">
    <location>
        <begin position="200"/>
        <end position="229"/>
    </location>
</feature>
<keyword evidence="3" id="KW-1185">Reference proteome</keyword>
<accession>A0A8C6CGC5</accession>
<organism evidence="2 3">
    <name type="scientific">Moschus moschiferus</name>
    <name type="common">Siberian musk deer</name>
    <name type="synonym">Moschus sibiricus</name>
    <dbReference type="NCBI Taxonomy" id="68415"/>
    <lineage>
        <taxon>Eukaryota</taxon>
        <taxon>Metazoa</taxon>
        <taxon>Chordata</taxon>
        <taxon>Craniata</taxon>
        <taxon>Vertebrata</taxon>
        <taxon>Euteleostomi</taxon>
        <taxon>Mammalia</taxon>
        <taxon>Eutheria</taxon>
        <taxon>Laurasiatheria</taxon>
        <taxon>Artiodactyla</taxon>
        <taxon>Ruminantia</taxon>
        <taxon>Pecora</taxon>
        <taxon>Moschidae</taxon>
        <taxon>Moschus</taxon>
    </lineage>
</organism>
<dbReference type="Ensembl" id="ENSMMST00000001226.1">
    <property type="protein sequence ID" value="ENSMMSP00000001121.1"/>
    <property type="gene ID" value="ENSMMSG00000000883.1"/>
</dbReference>
<evidence type="ECO:0000313" key="2">
    <source>
        <dbReference type="Ensembl" id="ENSMMSP00000001121.1"/>
    </source>
</evidence>